<gene>
    <name evidence="2" type="ORF">LCGC14_0286450</name>
</gene>
<organism evidence="2">
    <name type="scientific">marine sediment metagenome</name>
    <dbReference type="NCBI Taxonomy" id="412755"/>
    <lineage>
        <taxon>unclassified sequences</taxon>
        <taxon>metagenomes</taxon>
        <taxon>ecological metagenomes</taxon>
    </lineage>
</organism>
<comment type="caution">
    <text evidence="2">The sequence shown here is derived from an EMBL/GenBank/DDBJ whole genome shotgun (WGS) entry which is preliminary data.</text>
</comment>
<dbReference type="Gene3D" id="1.25.10.10">
    <property type="entry name" value="Leucine-rich Repeat Variant"/>
    <property type="match status" value="1"/>
</dbReference>
<accession>A0A0F9WZY3</accession>
<proteinExistence type="predicted"/>
<name>A0A0F9WZY3_9ZZZZ</name>
<feature type="coiled-coil region" evidence="1">
    <location>
        <begin position="1044"/>
        <end position="1078"/>
    </location>
</feature>
<dbReference type="AlphaFoldDB" id="A0A0F9WZY3"/>
<evidence type="ECO:0008006" key="3">
    <source>
        <dbReference type="Google" id="ProtNLM"/>
    </source>
</evidence>
<reference evidence="2" key="1">
    <citation type="journal article" date="2015" name="Nature">
        <title>Complex archaea that bridge the gap between prokaryotes and eukaryotes.</title>
        <authorList>
            <person name="Spang A."/>
            <person name="Saw J.H."/>
            <person name="Jorgensen S.L."/>
            <person name="Zaremba-Niedzwiedzka K."/>
            <person name="Martijn J."/>
            <person name="Lind A.E."/>
            <person name="van Eijk R."/>
            <person name="Schleper C."/>
            <person name="Guy L."/>
            <person name="Ettema T.J."/>
        </authorList>
    </citation>
    <scope>NUCLEOTIDE SEQUENCE</scope>
</reference>
<protein>
    <recommendedName>
        <fullName evidence="3">Peptidase S74 domain-containing protein</fullName>
    </recommendedName>
</protein>
<dbReference type="EMBL" id="LAZR01000168">
    <property type="protein sequence ID" value="KKN84678.1"/>
    <property type="molecule type" value="Genomic_DNA"/>
</dbReference>
<evidence type="ECO:0000313" key="2">
    <source>
        <dbReference type="EMBL" id="KKN84678.1"/>
    </source>
</evidence>
<evidence type="ECO:0000256" key="1">
    <source>
        <dbReference type="SAM" id="Coils"/>
    </source>
</evidence>
<keyword evidence="1" id="KW-0175">Coiled coil</keyword>
<sequence length="1078" mass="114269">MKAIILFIFFTILTVPAVFGQIKIGDNPQSIDPSSVLELESTSKVFVITRVTTLEMEAIIPLRGGMVYNTDTECINYYDGTQWVNLCDAVNFTITNDPIINTRSTIEITESADGYNLEVAKNSILGDNIIDGGIGPDDIQDNSITQDKLAAESVGSSELRQNSVGTEEIRDGSIAPADIANFLPGQVLTTDENGIVKWQDSDELYDLTFNKLDNTLTISRSTTAGVSTIDLAALVGSDDQQLTLKDNILTLQDGGTPIDLTTYTNTGTDEQTLSTDDSAGNISILNGNEITLNVDDADANASNEIQNIEEVLSVGNNANGLLIKNIGTPTDDKDAVTKEYVDGAVTGVGGVIVSSAAGNDITNNGGAYYDDGDNNSQNELQDIDFDTDNNILTISSPLTPGKVVDLSSLADATVVDGTETVLEGGIKIDVTGDGSNDDPYVINASQVIDLDNGKILIGGDINTAVDAFVNGDATMNNEGLLTINPGVVTPAKIEPAQGALTEDQVLITNNVTGVVEWANFPPGGGAGDDDQNASEVSYDPAASGLTATNTQAAIDELAGSGFVDSDEQNDTEVDLLTAIDIDGDGTNETNVQEAIAALQNIGSDDQNDTEVDLLTAIDIDGDGTNETNVQEAIAALQNIGSDDQNDTEVDLLTAIDIDGDGTNETNVQEAIAALQNIAADDQNDTEVDLLTAIDIDGDGTNETNVQEAIAALQNIGSDDQNDTEVALLTAVDIDGDGTNETNVQEAIAALQNIGSDDQKDTEVALLTAVDIDGDGTNETNVQEAIAALQNIGSDDQNDTEVELLTAIDIDGDGTNETNVQEAIAALQNIQVSGTTGSILFANTDGTITENNAQLFWNNSALNLRLGIGTANPDSKLHVLGQIRASTIANGDGTEGLPAYRFQDDLNSGMWLPAESELAFSTDGNEAMRINATGNVGIGIAPTTKLHVDGDIRAEGEIFATAFNTVPDYVFQKYFLGNSILNPDYEFNDLVKIEAFIKENNHLPGIQSAQAVKEQGFWNVSESSRVNLEKIEELFLHTIEQEKKIKELKAANTNMHTEMEVLKAQMEEIKTMLLEKSEN</sequence>
<dbReference type="InterPro" id="IPR011989">
    <property type="entry name" value="ARM-like"/>
</dbReference>